<name>A0A2Z7CL72_9LAMI</name>
<dbReference type="Proteomes" id="UP000250235">
    <property type="component" value="Unassembled WGS sequence"/>
</dbReference>
<dbReference type="AlphaFoldDB" id="A0A2Z7CL72"/>
<protein>
    <submittedName>
        <fullName evidence="1">Uncharacterized protein</fullName>
    </submittedName>
</protein>
<evidence type="ECO:0000313" key="1">
    <source>
        <dbReference type="EMBL" id="KZV47822.1"/>
    </source>
</evidence>
<organism evidence="1 2">
    <name type="scientific">Dorcoceras hygrometricum</name>
    <dbReference type="NCBI Taxonomy" id="472368"/>
    <lineage>
        <taxon>Eukaryota</taxon>
        <taxon>Viridiplantae</taxon>
        <taxon>Streptophyta</taxon>
        <taxon>Embryophyta</taxon>
        <taxon>Tracheophyta</taxon>
        <taxon>Spermatophyta</taxon>
        <taxon>Magnoliopsida</taxon>
        <taxon>eudicotyledons</taxon>
        <taxon>Gunneridae</taxon>
        <taxon>Pentapetalae</taxon>
        <taxon>asterids</taxon>
        <taxon>lamiids</taxon>
        <taxon>Lamiales</taxon>
        <taxon>Gesneriaceae</taxon>
        <taxon>Didymocarpoideae</taxon>
        <taxon>Trichosporeae</taxon>
        <taxon>Loxocarpinae</taxon>
        <taxon>Dorcoceras</taxon>
    </lineage>
</organism>
<gene>
    <name evidence="1" type="ORF">F511_34192</name>
</gene>
<proteinExistence type="predicted"/>
<accession>A0A2Z7CL72</accession>
<dbReference type="EMBL" id="KQ994586">
    <property type="protein sequence ID" value="KZV47822.1"/>
    <property type="molecule type" value="Genomic_DNA"/>
</dbReference>
<sequence>MRHPSINVRPVVAPASGATVRKTAQNNQPAIARSALPSSWPSSSNRAASARVEARRRAAIARPARKGLANEWPAAHDQRHNILQHLRKTARDQRRSIGRTLRVKRAAACAQAHGRSCTSARVRPRANY</sequence>
<keyword evidence="2" id="KW-1185">Reference proteome</keyword>
<evidence type="ECO:0000313" key="2">
    <source>
        <dbReference type="Proteomes" id="UP000250235"/>
    </source>
</evidence>
<reference evidence="1 2" key="1">
    <citation type="journal article" date="2015" name="Proc. Natl. Acad. Sci. U.S.A.">
        <title>The resurrection genome of Boea hygrometrica: A blueprint for survival of dehydration.</title>
        <authorList>
            <person name="Xiao L."/>
            <person name="Yang G."/>
            <person name="Zhang L."/>
            <person name="Yang X."/>
            <person name="Zhao S."/>
            <person name="Ji Z."/>
            <person name="Zhou Q."/>
            <person name="Hu M."/>
            <person name="Wang Y."/>
            <person name="Chen M."/>
            <person name="Xu Y."/>
            <person name="Jin H."/>
            <person name="Xiao X."/>
            <person name="Hu G."/>
            <person name="Bao F."/>
            <person name="Hu Y."/>
            <person name="Wan P."/>
            <person name="Li L."/>
            <person name="Deng X."/>
            <person name="Kuang T."/>
            <person name="Xiang C."/>
            <person name="Zhu J.K."/>
            <person name="Oliver M.J."/>
            <person name="He Y."/>
        </authorList>
    </citation>
    <scope>NUCLEOTIDE SEQUENCE [LARGE SCALE GENOMIC DNA]</scope>
    <source>
        <strain evidence="2">cv. XS01</strain>
    </source>
</reference>